<evidence type="ECO:0000259" key="2">
    <source>
        <dbReference type="PROSITE" id="PS51819"/>
    </source>
</evidence>
<dbReference type="Gene3D" id="3.10.180.10">
    <property type="entry name" value="2,3-Dihydroxybiphenyl 1,2-Dioxygenase, domain 1"/>
    <property type="match status" value="1"/>
</dbReference>
<feature type="domain" description="VOC" evidence="2">
    <location>
        <begin position="16"/>
        <end position="135"/>
    </location>
</feature>
<dbReference type="EMBL" id="KN847333">
    <property type="protein sequence ID" value="KIW45806.1"/>
    <property type="molecule type" value="Genomic_DNA"/>
</dbReference>
<dbReference type="VEuPathDB" id="FungiDB:PV06_01517"/>
<dbReference type="RefSeq" id="XP_016266022.1">
    <property type="nucleotide sequence ID" value="XM_016402125.1"/>
</dbReference>
<dbReference type="Pfam" id="PF00903">
    <property type="entry name" value="Glyoxalase"/>
    <property type="match status" value="1"/>
</dbReference>
<dbReference type="AlphaFoldDB" id="A0A0D2B0Z3"/>
<sequence>MNGYSRAENSHLSPRAFVHAVLRTSPESFPLMVDFYKKFLTATAAYENDFISFLRYDEEHHRMAVVAIPNTAPKNHKACGLDHLAFAFDTLRDLVTFYQQKKAADIHPIWCINHGPATSIYYQDPDGNKLETQVDNMDPDSATAFMYSEAFAKNPIGADFDPEELIRRIESGEDEASIKKRPDVGPRDVDGY</sequence>
<dbReference type="InterPro" id="IPR004360">
    <property type="entry name" value="Glyas_Fos-R_dOase_dom"/>
</dbReference>
<accession>A0A0D2B0Z3</accession>
<dbReference type="InterPro" id="IPR037523">
    <property type="entry name" value="VOC_core"/>
</dbReference>
<dbReference type="HOGENOM" id="CLU_098384_0_0_1"/>
<evidence type="ECO:0000313" key="4">
    <source>
        <dbReference type="Proteomes" id="UP000053342"/>
    </source>
</evidence>
<keyword evidence="4" id="KW-1185">Reference proteome</keyword>
<feature type="region of interest" description="Disordered" evidence="1">
    <location>
        <begin position="171"/>
        <end position="192"/>
    </location>
</feature>
<evidence type="ECO:0000313" key="3">
    <source>
        <dbReference type="EMBL" id="KIW45806.1"/>
    </source>
</evidence>
<organism evidence="3 4">
    <name type="scientific">Exophiala oligosperma</name>
    <dbReference type="NCBI Taxonomy" id="215243"/>
    <lineage>
        <taxon>Eukaryota</taxon>
        <taxon>Fungi</taxon>
        <taxon>Dikarya</taxon>
        <taxon>Ascomycota</taxon>
        <taxon>Pezizomycotina</taxon>
        <taxon>Eurotiomycetes</taxon>
        <taxon>Chaetothyriomycetidae</taxon>
        <taxon>Chaetothyriales</taxon>
        <taxon>Herpotrichiellaceae</taxon>
        <taxon>Exophiala</taxon>
    </lineage>
</organism>
<dbReference type="SUPFAM" id="SSF54593">
    <property type="entry name" value="Glyoxalase/Bleomycin resistance protein/Dihydroxybiphenyl dioxygenase"/>
    <property type="match status" value="1"/>
</dbReference>
<name>A0A0D2B0Z3_9EURO</name>
<dbReference type="GeneID" id="27353591"/>
<gene>
    <name evidence="3" type="ORF">PV06_01517</name>
</gene>
<dbReference type="OrthoDB" id="5371818at2759"/>
<proteinExistence type="predicted"/>
<dbReference type="InterPro" id="IPR029068">
    <property type="entry name" value="Glyas_Bleomycin-R_OHBP_Dase"/>
</dbReference>
<protein>
    <recommendedName>
        <fullName evidence="2">VOC domain-containing protein</fullName>
    </recommendedName>
</protein>
<evidence type="ECO:0000256" key="1">
    <source>
        <dbReference type="SAM" id="MobiDB-lite"/>
    </source>
</evidence>
<dbReference type="Proteomes" id="UP000053342">
    <property type="component" value="Unassembled WGS sequence"/>
</dbReference>
<reference evidence="3 4" key="1">
    <citation type="submission" date="2015-01" db="EMBL/GenBank/DDBJ databases">
        <title>The Genome Sequence of Exophiala oligosperma CBS72588.</title>
        <authorList>
            <consortium name="The Broad Institute Genomics Platform"/>
            <person name="Cuomo C."/>
            <person name="de Hoog S."/>
            <person name="Gorbushina A."/>
            <person name="Stielow B."/>
            <person name="Teixiera M."/>
            <person name="Abouelleil A."/>
            <person name="Chapman S.B."/>
            <person name="Priest M."/>
            <person name="Young S.K."/>
            <person name="Wortman J."/>
            <person name="Nusbaum C."/>
            <person name="Birren B."/>
        </authorList>
    </citation>
    <scope>NUCLEOTIDE SEQUENCE [LARGE SCALE GENOMIC DNA]</scope>
    <source>
        <strain evidence="3 4">CBS 72588</strain>
    </source>
</reference>
<dbReference type="PROSITE" id="PS51819">
    <property type="entry name" value="VOC"/>
    <property type="match status" value="1"/>
</dbReference>